<keyword evidence="1" id="KW-0812">Transmembrane</keyword>
<dbReference type="Proteomes" id="UP000276133">
    <property type="component" value="Unassembled WGS sequence"/>
</dbReference>
<protein>
    <submittedName>
        <fullName evidence="2">Uncharacterized protein</fullName>
    </submittedName>
</protein>
<name>A0A3M7QHZ7_BRAPC</name>
<dbReference type="EMBL" id="REGN01006099">
    <property type="protein sequence ID" value="RNA10863.1"/>
    <property type="molecule type" value="Genomic_DNA"/>
</dbReference>
<proteinExistence type="predicted"/>
<evidence type="ECO:0000256" key="1">
    <source>
        <dbReference type="SAM" id="Phobius"/>
    </source>
</evidence>
<keyword evidence="1" id="KW-1133">Transmembrane helix</keyword>
<keyword evidence="3" id="KW-1185">Reference proteome</keyword>
<evidence type="ECO:0000313" key="3">
    <source>
        <dbReference type="Proteomes" id="UP000276133"/>
    </source>
</evidence>
<dbReference type="AlphaFoldDB" id="A0A3M7QHZ7"/>
<organism evidence="2 3">
    <name type="scientific">Brachionus plicatilis</name>
    <name type="common">Marine rotifer</name>
    <name type="synonym">Brachionus muelleri</name>
    <dbReference type="NCBI Taxonomy" id="10195"/>
    <lineage>
        <taxon>Eukaryota</taxon>
        <taxon>Metazoa</taxon>
        <taxon>Spiralia</taxon>
        <taxon>Gnathifera</taxon>
        <taxon>Rotifera</taxon>
        <taxon>Eurotatoria</taxon>
        <taxon>Monogononta</taxon>
        <taxon>Pseudotrocha</taxon>
        <taxon>Ploima</taxon>
        <taxon>Brachionidae</taxon>
        <taxon>Brachionus</taxon>
    </lineage>
</organism>
<sequence>MYLKGKFRCGIVALCMALNSLNINCKVDILMNRARELNYSKSGEIFDSKHYESSFKPSIDKEKRFLKILLVNYLYFSIIQAISQINF</sequence>
<feature type="transmembrane region" description="Helical" evidence="1">
    <location>
        <begin position="65"/>
        <end position="85"/>
    </location>
</feature>
<gene>
    <name evidence="2" type="ORF">BpHYR1_053436</name>
</gene>
<reference evidence="2 3" key="1">
    <citation type="journal article" date="2018" name="Sci. Rep.">
        <title>Genomic signatures of local adaptation to the degree of environmental predictability in rotifers.</title>
        <authorList>
            <person name="Franch-Gras L."/>
            <person name="Hahn C."/>
            <person name="Garcia-Roger E.M."/>
            <person name="Carmona M.J."/>
            <person name="Serra M."/>
            <person name="Gomez A."/>
        </authorList>
    </citation>
    <scope>NUCLEOTIDE SEQUENCE [LARGE SCALE GENOMIC DNA]</scope>
    <source>
        <strain evidence="2">HYR1</strain>
    </source>
</reference>
<comment type="caution">
    <text evidence="2">The sequence shown here is derived from an EMBL/GenBank/DDBJ whole genome shotgun (WGS) entry which is preliminary data.</text>
</comment>
<accession>A0A3M7QHZ7</accession>
<evidence type="ECO:0000313" key="2">
    <source>
        <dbReference type="EMBL" id="RNA10863.1"/>
    </source>
</evidence>
<keyword evidence="1" id="KW-0472">Membrane</keyword>
<dbReference type="Pfam" id="PF21646">
    <property type="entry name" value="ACTMAP-like_C"/>
    <property type="match status" value="1"/>
</dbReference>